<comment type="function">
    <text evidence="1">Alpha-L-fucosidase is responsible for hydrolyzing the alpha-1,6-linked fucose joined to the reducing-end N-acetylglucosamine of the carbohydrate moieties of glycoproteins.</text>
</comment>
<dbReference type="GO" id="GO:0016139">
    <property type="term" value="P:glycoside catabolic process"/>
    <property type="evidence" value="ECO:0007669"/>
    <property type="project" value="TreeGrafter"/>
</dbReference>
<keyword evidence="4" id="KW-0732">Signal</keyword>
<keyword evidence="5 8" id="KW-0378">Hydrolase</keyword>
<dbReference type="eggNOG" id="COG3669">
    <property type="taxonomic scope" value="Bacteria"/>
</dbReference>
<dbReference type="Pfam" id="PF01120">
    <property type="entry name" value="Alpha_L_fucos"/>
    <property type="match status" value="1"/>
</dbReference>
<dbReference type="GO" id="GO:0005764">
    <property type="term" value="C:lysosome"/>
    <property type="evidence" value="ECO:0007669"/>
    <property type="project" value="TreeGrafter"/>
</dbReference>
<dbReference type="PRINTS" id="PR00741">
    <property type="entry name" value="GLHYDRLASE29"/>
</dbReference>
<reference evidence="8 9" key="1">
    <citation type="journal article" date="2015" name="Genome Announc.">
        <title>Expanding the biotechnology potential of lactobacilli through comparative genomics of 213 strains and associated genera.</title>
        <authorList>
            <person name="Sun Z."/>
            <person name="Harris H.M."/>
            <person name="McCann A."/>
            <person name="Guo C."/>
            <person name="Argimon S."/>
            <person name="Zhang W."/>
            <person name="Yang X."/>
            <person name="Jeffery I.B."/>
            <person name="Cooney J.C."/>
            <person name="Kagawa T.F."/>
            <person name="Liu W."/>
            <person name="Song Y."/>
            <person name="Salvetti E."/>
            <person name="Wrobel A."/>
            <person name="Rasinkangas P."/>
            <person name="Parkhill J."/>
            <person name="Rea M.C."/>
            <person name="O'Sullivan O."/>
            <person name="Ritari J."/>
            <person name="Douillard F.P."/>
            <person name="Paul Ross R."/>
            <person name="Yang R."/>
            <person name="Briner A.E."/>
            <person name="Felis G.E."/>
            <person name="de Vos W.M."/>
            <person name="Barrangou R."/>
            <person name="Klaenhammer T.R."/>
            <person name="Caufield P.W."/>
            <person name="Cui Y."/>
            <person name="Zhang H."/>
            <person name="O'Toole P.W."/>
        </authorList>
    </citation>
    <scope>NUCLEOTIDE SEQUENCE [LARGE SCALE GENOMIC DNA]</scope>
    <source>
        <strain evidence="8 9">DSM 20605</strain>
    </source>
</reference>
<evidence type="ECO:0000256" key="5">
    <source>
        <dbReference type="ARBA" id="ARBA00022801"/>
    </source>
</evidence>
<dbReference type="EMBL" id="AYYX01000107">
    <property type="protein sequence ID" value="KRM83944.1"/>
    <property type="molecule type" value="Genomic_DNA"/>
</dbReference>
<dbReference type="InterPro" id="IPR017853">
    <property type="entry name" value="GH"/>
</dbReference>
<evidence type="ECO:0000256" key="4">
    <source>
        <dbReference type="ARBA" id="ARBA00022729"/>
    </source>
</evidence>
<organism evidence="8 9">
    <name type="scientific">Liquorilactobacillus vini DSM 20605</name>
    <dbReference type="NCBI Taxonomy" id="1133569"/>
    <lineage>
        <taxon>Bacteria</taxon>
        <taxon>Bacillati</taxon>
        <taxon>Bacillota</taxon>
        <taxon>Bacilli</taxon>
        <taxon>Lactobacillales</taxon>
        <taxon>Lactobacillaceae</taxon>
        <taxon>Liquorilactobacillus</taxon>
    </lineage>
</organism>
<keyword evidence="6" id="KW-0326">Glycosidase</keyword>
<dbReference type="RefSeq" id="WP_010581227.1">
    <property type="nucleotide sequence ID" value="NZ_AHYZ01000171.1"/>
</dbReference>
<accession>A0A0R2BXE5</accession>
<evidence type="ECO:0000256" key="3">
    <source>
        <dbReference type="ARBA" id="ARBA00012662"/>
    </source>
</evidence>
<dbReference type="InterPro" id="IPR057739">
    <property type="entry name" value="Glyco_hydro_29_N"/>
</dbReference>
<dbReference type="Proteomes" id="UP000051576">
    <property type="component" value="Unassembled WGS sequence"/>
</dbReference>
<dbReference type="STRING" id="1133569.FD21_GL000170"/>
<dbReference type="SUPFAM" id="SSF51445">
    <property type="entry name" value="(Trans)glycosidases"/>
    <property type="match status" value="1"/>
</dbReference>
<dbReference type="PANTHER" id="PTHR10030:SF37">
    <property type="entry name" value="ALPHA-L-FUCOSIDASE-RELATED"/>
    <property type="match status" value="1"/>
</dbReference>
<comment type="caution">
    <text evidence="8">The sequence shown here is derived from an EMBL/GenBank/DDBJ whole genome shotgun (WGS) entry which is preliminary data.</text>
</comment>
<evidence type="ECO:0000259" key="7">
    <source>
        <dbReference type="Pfam" id="PF01120"/>
    </source>
</evidence>
<gene>
    <name evidence="8" type="ORF">FD21_GL000170</name>
</gene>
<dbReference type="PIRSF" id="PIRSF001092">
    <property type="entry name" value="Alpha-L-fucosidase"/>
    <property type="match status" value="1"/>
</dbReference>
<comment type="similarity">
    <text evidence="2">Belongs to the glycosyl hydrolase 29 family.</text>
</comment>
<dbReference type="PATRIC" id="fig|1133569.4.peg.176"/>
<evidence type="ECO:0000256" key="1">
    <source>
        <dbReference type="ARBA" id="ARBA00004071"/>
    </source>
</evidence>
<dbReference type="Gene3D" id="3.20.20.80">
    <property type="entry name" value="Glycosidases"/>
    <property type="match status" value="1"/>
</dbReference>
<evidence type="ECO:0000256" key="2">
    <source>
        <dbReference type="ARBA" id="ARBA00007951"/>
    </source>
</evidence>
<dbReference type="AlphaFoldDB" id="A0A0R2BXE5"/>
<evidence type="ECO:0000256" key="6">
    <source>
        <dbReference type="ARBA" id="ARBA00023295"/>
    </source>
</evidence>
<dbReference type="GO" id="GO:0004560">
    <property type="term" value="F:alpha-L-fucosidase activity"/>
    <property type="evidence" value="ECO:0007669"/>
    <property type="project" value="InterPro"/>
</dbReference>
<feature type="domain" description="Glycoside hydrolase family 29 N-terminal" evidence="7">
    <location>
        <begin position="11"/>
        <end position="303"/>
    </location>
</feature>
<dbReference type="InterPro" id="IPR000933">
    <property type="entry name" value="Glyco_hydro_29"/>
</dbReference>
<protein>
    <recommendedName>
        <fullName evidence="3">alpha-L-fucosidase</fullName>
        <ecNumber evidence="3">3.2.1.51</ecNumber>
    </recommendedName>
</protein>
<dbReference type="PANTHER" id="PTHR10030">
    <property type="entry name" value="ALPHA-L-FUCOSIDASE"/>
    <property type="match status" value="1"/>
</dbReference>
<sequence length="410" mass="47662">MTLIFKRIADYEQLGIGLFIHWGLYSQLEVGEWTELIHQRKKEKYEHLRNSFTASQFHPRQVVQCAKSLGAKYIVLTAKHHEGFFLYDTKGLSSFDALHSPAKRDLIREFVNACNEENIKPFIYIATYDWHSKLYEKDFNKYLQYLKKSVEVLCKYYGKISGFWFDGNWNKKQANWHLDELYGMIRHYQPDAIIINNTGLKNRGKISNPEIDAVTYERGCPQKVNHNNQEKYISGEMSLTLNNHWGIATNDLDYKSPREIIESIAHARQIGANILINIGLTGNGEIPELCKNYLKLIGKWVKMTKNILYYGKATDIKATSPKDFALKMNDSFYLFVFNLRIRGNENVVLGGEKVSSRTFLNFHKRVEKVSWLDNNEELMFHQNLKENSLTVAATGFDYGTDWIVRVAKVI</sequence>
<dbReference type="OrthoDB" id="107551at2"/>
<evidence type="ECO:0000313" key="9">
    <source>
        <dbReference type="Proteomes" id="UP000051576"/>
    </source>
</evidence>
<name>A0A0R2BXE5_9LACO</name>
<dbReference type="InterPro" id="IPR016286">
    <property type="entry name" value="FUC_metazoa-typ"/>
</dbReference>
<dbReference type="SMART" id="SM00812">
    <property type="entry name" value="Alpha_L_fucos"/>
    <property type="match status" value="1"/>
</dbReference>
<dbReference type="EC" id="3.2.1.51" evidence="3"/>
<dbReference type="GO" id="GO:0006004">
    <property type="term" value="P:fucose metabolic process"/>
    <property type="evidence" value="ECO:0007669"/>
    <property type="project" value="InterPro"/>
</dbReference>
<evidence type="ECO:0000313" key="8">
    <source>
        <dbReference type="EMBL" id="KRM83944.1"/>
    </source>
</evidence>
<proteinExistence type="inferred from homology"/>
<keyword evidence="9" id="KW-1185">Reference proteome</keyword>